<feature type="compositionally biased region" description="Acidic residues" evidence="1">
    <location>
        <begin position="743"/>
        <end position="753"/>
    </location>
</feature>
<feature type="compositionally biased region" description="Polar residues" evidence="1">
    <location>
        <begin position="434"/>
        <end position="455"/>
    </location>
</feature>
<feature type="compositionally biased region" description="Low complexity" evidence="1">
    <location>
        <begin position="657"/>
        <end position="677"/>
    </location>
</feature>
<accession>A0A4Q1BVH3</accession>
<dbReference type="VEuPathDB" id="FungiDB:TREMEDRAFT_63080"/>
<feature type="compositionally biased region" description="Basic and acidic residues" evidence="1">
    <location>
        <begin position="99"/>
        <end position="108"/>
    </location>
</feature>
<feature type="compositionally biased region" description="Low complexity" evidence="1">
    <location>
        <begin position="181"/>
        <end position="192"/>
    </location>
</feature>
<feature type="compositionally biased region" description="Polar residues" evidence="1">
    <location>
        <begin position="625"/>
        <end position="639"/>
    </location>
</feature>
<evidence type="ECO:0000256" key="1">
    <source>
        <dbReference type="SAM" id="MobiDB-lite"/>
    </source>
</evidence>
<evidence type="ECO:0000313" key="2">
    <source>
        <dbReference type="EMBL" id="RXK42125.1"/>
    </source>
</evidence>
<feature type="region of interest" description="Disordered" evidence="1">
    <location>
        <begin position="594"/>
        <end position="753"/>
    </location>
</feature>
<dbReference type="EMBL" id="SDIL01000003">
    <property type="protein sequence ID" value="RXK42125.1"/>
    <property type="molecule type" value="Genomic_DNA"/>
</dbReference>
<feature type="compositionally biased region" description="Low complexity" evidence="1">
    <location>
        <begin position="210"/>
        <end position="221"/>
    </location>
</feature>
<feature type="compositionally biased region" description="Low complexity" evidence="1">
    <location>
        <begin position="50"/>
        <end position="89"/>
    </location>
</feature>
<dbReference type="InParanoid" id="A0A4Q1BVH3"/>
<dbReference type="OrthoDB" id="2590746at2759"/>
<dbReference type="Proteomes" id="UP000289152">
    <property type="component" value="Unassembled WGS sequence"/>
</dbReference>
<sequence length="886" mass="94391">MPFLSSLADFKPSFNSLNPLNLFTDAPPASPTKSITSLPNKAPSVPAPSPASAVAGPGPTTRSALAARRAANISASTTATADTTATGTTIQQSSPPKSCLRDTSKDGESSSDSLDGLDPQPQPQRRVSGSVTILDPEKGTVHESNRLDVKRRERPVSAGSGFLATRRKRRTPEDNYVIVRPAPSNSNKNAANLQVQLLVGPSRGRERSTSGRSASMTSDQLSPPPSPSKQPLDLPPDQSSSEGETIPATPASETPSIISTATSDDALATTSATLKRSSSLKSSLSGKSSAGSTLSGVSVKRVEPLFNLTVHVMQPTVVTDGATEAKVAKFHKRSIDINGVGILEATEVRLPSSSNLIDETHLAAARSRPLSIVSLTSPISPTMTQSDDGKRGSFDNKRISLDLKNLRMNVNDLAHEASTKKFFGKIFRKRGSQDPPQTHLQPSAMSRKSPASSYASLEPPSPSPDMPHPPVIVKTPSTDIQAGATFGTAPMSVMRRSSGTIISPDGAITGLLARSSLHPEQDNMSTYPLIPSHRPVGYVWTVKRWAKKNAEGWAGHLVAAASAGLELVGGSMGGEEDEVVFEWVKLKYPPGGAPIPGISRRMSTSTSGLPRSLPRVPPSPRSEAQRSYSPSVSKTSLTLPPTKRTASPFPSAPPNPQSQIHHQPSSHLQSSLHTPSQTQPHLPVNTHPHVHMNANVLDSRPEPLRRVSASPSPSHTPDDSRSVAENENASIRSGHTAHTAQTVEEDSDPEESETPWACSVWVKSTGHRQLLATLYPAVHHPRVIAKMKIPMRLDPIALADCKMDPSHTSASTTGRAGAATTGKSQGMMIEQKEMDMEMEKKKEMMDKVKKEVCLSEENLKDVVCVTGMWLVAREGFGGLGRKKGKA</sequence>
<feature type="region of interest" description="Disordered" evidence="1">
    <location>
        <begin position="274"/>
        <end position="295"/>
    </location>
</feature>
<dbReference type="AlphaFoldDB" id="A0A4Q1BVH3"/>
<feature type="region of interest" description="Disordered" evidence="1">
    <location>
        <begin position="429"/>
        <end position="475"/>
    </location>
</feature>
<name>A0A4Q1BVH3_TREME</name>
<feature type="compositionally biased region" description="Basic and acidic residues" evidence="1">
    <location>
        <begin position="135"/>
        <end position="155"/>
    </location>
</feature>
<feature type="region of interest" description="Disordered" evidence="1">
    <location>
        <begin position="1"/>
        <end position="258"/>
    </location>
</feature>
<organism evidence="2 3">
    <name type="scientific">Tremella mesenterica</name>
    <name type="common">Jelly fungus</name>
    <dbReference type="NCBI Taxonomy" id="5217"/>
    <lineage>
        <taxon>Eukaryota</taxon>
        <taxon>Fungi</taxon>
        <taxon>Dikarya</taxon>
        <taxon>Basidiomycota</taxon>
        <taxon>Agaricomycotina</taxon>
        <taxon>Tremellomycetes</taxon>
        <taxon>Tremellales</taxon>
        <taxon>Tremellaceae</taxon>
        <taxon>Tremella</taxon>
    </lineage>
</organism>
<comment type="caution">
    <text evidence="2">The sequence shown here is derived from an EMBL/GenBank/DDBJ whole genome shotgun (WGS) entry which is preliminary data.</text>
</comment>
<feature type="compositionally biased region" description="Low complexity" evidence="1">
    <location>
        <begin position="229"/>
        <end position="238"/>
    </location>
</feature>
<feature type="compositionally biased region" description="Pro residues" evidence="1">
    <location>
        <begin position="459"/>
        <end position="470"/>
    </location>
</feature>
<evidence type="ECO:0000313" key="3">
    <source>
        <dbReference type="Proteomes" id="UP000289152"/>
    </source>
</evidence>
<gene>
    <name evidence="2" type="ORF">M231_00482</name>
</gene>
<reference evidence="2 3" key="1">
    <citation type="submission" date="2016-06" db="EMBL/GenBank/DDBJ databases">
        <title>Evolution of pathogenesis and genome organization in the Tremellales.</title>
        <authorList>
            <person name="Cuomo C."/>
            <person name="Litvintseva A."/>
            <person name="Heitman J."/>
            <person name="Chen Y."/>
            <person name="Sun S."/>
            <person name="Springer D."/>
            <person name="Dromer F."/>
            <person name="Young S."/>
            <person name="Zeng Q."/>
            <person name="Chapman S."/>
            <person name="Gujja S."/>
            <person name="Saif S."/>
            <person name="Birren B."/>
        </authorList>
    </citation>
    <scope>NUCLEOTIDE SEQUENCE [LARGE SCALE GENOMIC DNA]</scope>
    <source>
        <strain evidence="2 3">ATCC 28783</strain>
    </source>
</reference>
<feature type="compositionally biased region" description="Polar residues" evidence="1">
    <location>
        <begin position="725"/>
        <end position="741"/>
    </location>
</feature>
<proteinExistence type="predicted"/>
<protein>
    <submittedName>
        <fullName evidence="2">Uncharacterized protein</fullName>
    </submittedName>
</protein>
<keyword evidence="3" id="KW-1185">Reference proteome</keyword>